<evidence type="ECO:0000313" key="2">
    <source>
        <dbReference type="Proteomes" id="UP000009234"/>
    </source>
</evidence>
<organism evidence="1 2">
    <name type="scientific">Desulforamulus ruminis (strain ATCC 23193 / DSM 2154 / NCIMB 8452 / DL)</name>
    <name type="common">Desulfotomaculum ruminis</name>
    <dbReference type="NCBI Taxonomy" id="696281"/>
    <lineage>
        <taxon>Bacteria</taxon>
        <taxon>Bacillati</taxon>
        <taxon>Bacillota</taxon>
        <taxon>Clostridia</taxon>
        <taxon>Eubacteriales</taxon>
        <taxon>Peptococcaceae</taxon>
        <taxon>Desulforamulus</taxon>
    </lineage>
</organism>
<reference evidence="2" key="1">
    <citation type="submission" date="2011-05" db="EMBL/GenBank/DDBJ databases">
        <title>Complete sequence of Desulfotomaculum ruminis DSM 2154.</title>
        <authorList>
            <person name="Lucas S."/>
            <person name="Copeland A."/>
            <person name="Lapidus A."/>
            <person name="Cheng J.-F."/>
            <person name="Goodwin L."/>
            <person name="Pitluck S."/>
            <person name="Lu M."/>
            <person name="Detter J.C."/>
            <person name="Han C."/>
            <person name="Tapia R."/>
            <person name="Land M."/>
            <person name="Hauser L."/>
            <person name="Kyrpides N."/>
            <person name="Ivanova N."/>
            <person name="Mikhailova N."/>
            <person name="Pagani I."/>
            <person name="Stams A.J.M."/>
            <person name="Plugge C.M."/>
            <person name="Muyzer G."/>
            <person name="Kuever J."/>
            <person name="Parshina S.N."/>
            <person name="Ivanova A.E."/>
            <person name="Nazina T.N."/>
            <person name="Brambilla E."/>
            <person name="Spring S."/>
            <person name="Klenk H.-P."/>
            <person name="Woyke T."/>
        </authorList>
    </citation>
    <scope>NUCLEOTIDE SEQUENCE [LARGE SCALE GENOMIC DNA]</scope>
    <source>
        <strain evidence="2">ATCC 23193 / DSM 2154 / NCIB 8452 / DL</strain>
    </source>
</reference>
<dbReference type="KEGG" id="dru:Desru_1608"/>
<dbReference type="Proteomes" id="UP000009234">
    <property type="component" value="Chromosome"/>
</dbReference>
<gene>
    <name evidence="1" type="ordered locus">Desru_1608</name>
</gene>
<dbReference type="EMBL" id="CP002780">
    <property type="protein sequence ID" value="AEG59873.1"/>
    <property type="molecule type" value="Genomic_DNA"/>
</dbReference>
<evidence type="ECO:0000313" key="1">
    <source>
        <dbReference type="EMBL" id="AEG59873.1"/>
    </source>
</evidence>
<protein>
    <submittedName>
        <fullName evidence="1">Uncharacterized protein</fullName>
    </submittedName>
</protein>
<accession>F6DS94</accession>
<dbReference type="RefSeq" id="WP_013841640.1">
    <property type="nucleotide sequence ID" value="NC_015589.1"/>
</dbReference>
<keyword evidence="2" id="KW-1185">Reference proteome</keyword>
<proteinExistence type="predicted"/>
<name>F6DS94_DESRL</name>
<dbReference type="AlphaFoldDB" id="F6DS94"/>
<dbReference type="HOGENOM" id="CLU_3006843_0_0_9"/>
<reference evidence="1 2" key="2">
    <citation type="journal article" date="2012" name="Stand. Genomic Sci.">
        <title>Complete genome sequence of the sulfate-reducing firmicute Desulfotomaculum ruminis type strain (DL(T)).</title>
        <authorList>
            <person name="Spring S."/>
            <person name="Visser M."/>
            <person name="Lu M."/>
            <person name="Copeland A."/>
            <person name="Lapidus A."/>
            <person name="Lucas S."/>
            <person name="Cheng J.F."/>
            <person name="Han C."/>
            <person name="Tapia R."/>
            <person name="Goodwin L.A."/>
            <person name="Pitluck S."/>
            <person name="Ivanova N."/>
            <person name="Land M."/>
            <person name="Hauser L."/>
            <person name="Larimer F."/>
            <person name="Rohde M."/>
            <person name="Goker M."/>
            <person name="Detter J.C."/>
            <person name="Kyrpides N.C."/>
            <person name="Woyke T."/>
            <person name="Schaap P.J."/>
            <person name="Plugge C.M."/>
            <person name="Muyzer G."/>
            <person name="Kuever J."/>
            <person name="Pereira I.A."/>
            <person name="Parshina S.N."/>
            <person name="Bernier-Latmani R."/>
            <person name="Stams A.J."/>
            <person name="Klenk H.P."/>
        </authorList>
    </citation>
    <scope>NUCLEOTIDE SEQUENCE [LARGE SCALE GENOMIC DNA]</scope>
    <source>
        <strain evidence="2">ATCC 23193 / DSM 2154 / NCIB 8452 / DL</strain>
    </source>
</reference>
<sequence>MRKLIEKFLHFADVAFKYIYVEEEDKTIATKKTPLSQGGLFLFCQVFFKINYLQFN</sequence>